<dbReference type="CDD" id="cd13137">
    <property type="entry name" value="MATE_NorM_like"/>
    <property type="match status" value="1"/>
</dbReference>
<name>A0A176K0X8_9BACT</name>
<keyword evidence="5 10" id="KW-0812">Transmembrane</keyword>
<proteinExistence type="predicted"/>
<evidence type="ECO:0000256" key="2">
    <source>
        <dbReference type="ARBA" id="ARBA00022448"/>
    </source>
</evidence>
<evidence type="ECO:0000256" key="5">
    <source>
        <dbReference type="ARBA" id="ARBA00022692"/>
    </source>
</evidence>
<evidence type="ECO:0000256" key="9">
    <source>
        <dbReference type="ARBA" id="ARBA00031636"/>
    </source>
</evidence>
<feature type="transmembrane region" description="Helical" evidence="10">
    <location>
        <begin position="205"/>
        <end position="226"/>
    </location>
</feature>
<keyword evidence="6 10" id="KW-1133">Transmembrane helix</keyword>
<dbReference type="PANTHER" id="PTHR43298">
    <property type="entry name" value="MULTIDRUG RESISTANCE PROTEIN NORM-RELATED"/>
    <property type="match status" value="1"/>
</dbReference>
<feature type="transmembrane region" description="Helical" evidence="10">
    <location>
        <begin position="327"/>
        <end position="346"/>
    </location>
</feature>
<dbReference type="GO" id="GO:0015297">
    <property type="term" value="F:antiporter activity"/>
    <property type="evidence" value="ECO:0007669"/>
    <property type="project" value="UniProtKB-KW"/>
</dbReference>
<comment type="subcellular location">
    <subcellularLocation>
        <location evidence="1">Cell membrane</location>
        <topology evidence="1">Multi-pass membrane protein</topology>
    </subcellularLocation>
</comment>
<dbReference type="InterPro" id="IPR002528">
    <property type="entry name" value="MATE_fam"/>
</dbReference>
<evidence type="ECO:0000256" key="1">
    <source>
        <dbReference type="ARBA" id="ARBA00004651"/>
    </source>
</evidence>
<feature type="transmembrane region" description="Helical" evidence="10">
    <location>
        <begin position="103"/>
        <end position="122"/>
    </location>
</feature>
<dbReference type="InterPro" id="IPR048279">
    <property type="entry name" value="MdtK-like"/>
</dbReference>
<evidence type="ECO:0000256" key="8">
    <source>
        <dbReference type="ARBA" id="ARBA00023136"/>
    </source>
</evidence>
<dbReference type="InterPro" id="IPR050222">
    <property type="entry name" value="MATE_MdtK"/>
</dbReference>
<evidence type="ECO:0000313" key="11">
    <source>
        <dbReference type="EMBL" id="OAA30634.1"/>
    </source>
</evidence>
<dbReference type="GO" id="GO:0042910">
    <property type="term" value="F:xenobiotic transmembrane transporter activity"/>
    <property type="evidence" value="ECO:0007669"/>
    <property type="project" value="InterPro"/>
</dbReference>
<dbReference type="OrthoDB" id="9776324at2"/>
<evidence type="ECO:0000256" key="3">
    <source>
        <dbReference type="ARBA" id="ARBA00022449"/>
    </source>
</evidence>
<keyword evidence="8 10" id="KW-0472">Membrane</keyword>
<reference evidence="11 12" key="1">
    <citation type="submission" date="2014-02" db="EMBL/GenBank/DDBJ databases">
        <title>Kosmotoga genome sequencing.</title>
        <authorList>
            <person name="Pollo S.M."/>
            <person name="Charchuk R."/>
            <person name="Nesbo C.L."/>
        </authorList>
    </citation>
    <scope>NUCLEOTIDE SEQUENCE [LARGE SCALE GENOMIC DNA]</scope>
    <source>
        <strain evidence="11 12">S304</strain>
    </source>
</reference>
<feature type="transmembrane region" description="Helical" evidence="10">
    <location>
        <begin position="174"/>
        <end position="193"/>
    </location>
</feature>
<feature type="transmembrane region" description="Helical" evidence="10">
    <location>
        <begin position="247"/>
        <end position="275"/>
    </location>
</feature>
<keyword evidence="4" id="KW-1003">Cell membrane</keyword>
<protein>
    <recommendedName>
        <fullName evidence="9">Multidrug-efflux transporter</fullName>
    </recommendedName>
</protein>
<dbReference type="GO" id="GO:0006811">
    <property type="term" value="P:monoatomic ion transport"/>
    <property type="evidence" value="ECO:0007669"/>
    <property type="project" value="UniProtKB-KW"/>
</dbReference>
<gene>
    <name evidence="11" type="ORF">AT15_10140</name>
</gene>
<dbReference type="PIRSF" id="PIRSF006603">
    <property type="entry name" value="DinF"/>
    <property type="match status" value="1"/>
</dbReference>
<feature type="transmembrane region" description="Helical" evidence="10">
    <location>
        <begin position="21"/>
        <end position="41"/>
    </location>
</feature>
<keyword evidence="7" id="KW-0406">Ion transport</keyword>
<feature type="transmembrane region" description="Helical" evidence="10">
    <location>
        <begin position="61"/>
        <end position="83"/>
    </location>
</feature>
<dbReference type="NCBIfam" id="TIGR00797">
    <property type="entry name" value="matE"/>
    <property type="match status" value="1"/>
</dbReference>
<evidence type="ECO:0000256" key="10">
    <source>
        <dbReference type="SAM" id="Phobius"/>
    </source>
</evidence>
<dbReference type="AlphaFoldDB" id="A0A176K0X8"/>
<dbReference type="PANTHER" id="PTHR43298:SF2">
    <property type="entry name" value="FMN_FAD EXPORTER YEEO-RELATED"/>
    <property type="match status" value="1"/>
</dbReference>
<keyword evidence="2" id="KW-0813">Transport</keyword>
<organism evidence="11 12">
    <name type="scientific">Kosmotoga arenicorallina S304</name>
    <dbReference type="NCBI Taxonomy" id="1453497"/>
    <lineage>
        <taxon>Bacteria</taxon>
        <taxon>Thermotogati</taxon>
        <taxon>Thermotogota</taxon>
        <taxon>Thermotogae</taxon>
        <taxon>Kosmotogales</taxon>
        <taxon>Kosmotogaceae</taxon>
        <taxon>Kosmotoga</taxon>
    </lineage>
</organism>
<comment type="caution">
    <text evidence="11">The sequence shown here is derived from an EMBL/GenBank/DDBJ whole genome shotgun (WGS) entry which is preliminary data.</text>
</comment>
<accession>A0A176K0X8</accession>
<dbReference type="Proteomes" id="UP000077339">
    <property type="component" value="Unassembled WGS sequence"/>
</dbReference>
<evidence type="ECO:0000256" key="7">
    <source>
        <dbReference type="ARBA" id="ARBA00023065"/>
    </source>
</evidence>
<dbReference type="RefSeq" id="WP_068347449.1">
    <property type="nucleotide sequence ID" value="NZ_JFHK01000008.1"/>
</dbReference>
<feature type="transmembrane region" description="Helical" evidence="10">
    <location>
        <begin position="142"/>
        <end position="162"/>
    </location>
</feature>
<dbReference type="STRING" id="1453497.AT15_10140"/>
<keyword evidence="12" id="KW-1185">Reference proteome</keyword>
<evidence type="ECO:0000256" key="4">
    <source>
        <dbReference type="ARBA" id="ARBA00022475"/>
    </source>
</evidence>
<sequence>MKYSLLKSYLKHDEASDIRKRLFAIALPAIGENVLQMLLGIADTAFLGHYDWRAIGGVGTANQIIFILQAVLVAISMGTMVFISNSLGANNKKKVNSIAWQAVYLSTATGLGLALLSVFSGNFIDIFFPSAEEAIKQIGADYLKIVLAGIPGLSFMVIIASALRGAGDTRSPMYAAMIANGLNVFLDYSLIFGKFGFPELGAKGAAYATVTSRAVASVILLILLYTNKRIGMTKKPVKSSWKSVKEVFSIGLPTAFENFSFSFGILIFANILLMAGSEAYAAHRIGINVESISFMPAWGINVAVMALVGYFNGSGDLKKVIGTARQGWLVGLGFGTVIGAFIFLWPEGFIRIFTSEKSIIEIAVLPVKLIGLFQIVLATDFVATGALRGVGDTKFPMFASMTAMWFIRIPLGFVLVKYFNLGLLGAWTGMMADMAYRMSLKVLRFLSGAWEKRAKKVREEAAYNE</sequence>
<evidence type="ECO:0000313" key="12">
    <source>
        <dbReference type="Proteomes" id="UP000077339"/>
    </source>
</evidence>
<dbReference type="GO" id="GO:0005886">
    <property type="term" value="C:plasma membrane"/>
    <property type="evidence" value="ECO:0007669"/>
    <property type="project" value="UniProtKB-SubCell"/>
</dbReference>
<feature type="transmembrane region" description="Helical" evidence="10">
    <location>
        <begin position="358"/>
        <end position="383"/>
    </location>
</feature>
<dbReference type="Pfam" id="PF01554">
    <property type="entry name" value="MatE"/>
    <property type="match status" value="2"/>
</dbReference>
<dbReference type="PATRIC" id="fig|1453497.3.peg.2009"/>
<dbReference type="EMBL" id="JFHK01000008">
    <property type="protein sequence ID" value="OAA30634.1"/>
    <property type="molecule type" value="Genomic_DNA"/>
</dbReference>
<evidence type="ECO:0000256" key="6">
    <source>
        <dbReference type="ARBA" id="ARBA00022989"/>
    </source>
</evidence>
<keyword evidence="3" id="KW-0050">Antiport</keyword>
<feature type="transmembrane region" description="Helical" evidence="10">
    <location>
        <begin position="295"/>
        <end position="315"/>
    </location>
</feature>